<dbReference type="PANTHER" id="PTHR47926:SF465">
    <property type="entry name" value="PENTATRICOPEPTIDE REPEAT (PPR-LIKE) SUPERFAMILY PROTEIN"/>
    <property type="match status" value="1"/>
</dbReference>
<evidence type="ECO:0000313" key="4">
    <source>
        <dbReference type="Proteomes" id="UP000655225"/>
    </source>
</evidence>
<dbReference type="AlphaFoldDB" id="A0A834YQC5"/>
<organism evidence="3 4">
    <name type="scientific">Tetracentron sinense</name>
    <name type="common">Spur-leaf</name>
    <dbReference type="NCBI Taxonomy" id="13715"/>
    <lineage>
        <taxon>Eukaryota</taxon>
        <taxon>Viridiplantae</taxon>
        <taxon>Streptophyta</taxon>
        <taxon>Embryophyta</taxon>
        <taxon>Tracheophyta</taxon>
        <taxon>Spermatophyta</taxon>
        <taxon>Magnoliopsida</taxon>
        <taxon>Trochodendrales</taxon>
        <taxon>Trochodendraceae</taxon>
        <taxon>Tetracentron</taxon>
    </lineage>
</organism>
<feature type="repeat" description="PPR" evidence="2">
    <location>
        <begin position="400"/>
        <end position="434"/>
    </location>
</feature>
<dbReference type="InterPro" id="IPR011990">
    <property type="entry name" value="TPR-like_helical_dom_sf"/>
</dbReference>
<keyword evidence="4" id="KW-1185">Reference proteome</keyword>
<dbReference type="Gene3D" id="1.25.40.10">
    <property type="entry name" value="Tetratricopeptide repeat domain"/>
    <property type="match status" value="5"/>
</dbReference>
<dbReference type="FunFam" id="1.25.40.10:FF:000090">
    <property type="entry name" value="Pentatricopeptide repeat-containing protein, chloroplastic"/>
    <property type="match status" value="1"/>
</dbReference>
<evidence type="ECO:0000256" key="2">
    <source>
        <dbReference type="PROSITE-ProRule" id="PRU00708"/>
    </source>
</evidence>
<dbReference type="OMA" id="HMELAHE"/>
<feature type="repeat" description="PPR" evidence="2">
    <location>
        <begin position="268"/>
        <end position="298"/>
    </location>
</feature>
<dbReference type="EMBL" id="JABCRI010000016">
    <property type="protein sequence ID" value="KAF8392532.1"/>
    <property type="molecule type" value="Genomic_DNA"/>
</dbReference>
<comment type="caution">
    <text evidence="3">The sequence shown here is derived from an EMBL/GenBank/DDBJ whole genome shotgun (WGS) entry which is preliminary data.</text>
</comment>
<name>A0A834YQC5_TETSI</name>
<feature type="repeat" description="PPR" evidence="2">
    <location>
        <begin position="539"/>
        <end position="573"/>
    </location>
</feature>
<dbReference type="Pfam" id="PF20431">
    <property type="entry name" value="E_motif"/>
    <property type="match status" value="1"/>
</dbReference>
<dbReference type="Pfam" id="PF13041">
    <property type="entry name" value="PPR_2"/>
    <property type="match status" value="2"/>
</dbReference>
<sequence>MHSNLFHITSKIVTLARSGRIALARKLFDEMPQRDLVAWNAMLTCYSQLGLSQEAQCLFYHMRISNMNPDHFSFTAALSSFTVAGELHHGRKIHALVVNLGYQSSLPVGNSLIDMYGKCLNPSSARRAFEEMNSWNEVSWCSLLFAYVKCSQFDIALEIFYSMPNQIEIAWNILISGYARCGEIELCMDLFKKMQGTAWTSDQWTFSGLMTACAELPEPFYGLMMHGCIIKSGWSSAVEVNNSVLSFYAKLSCRDDAVKVFESIETRTQVSWNAMIDAHMKIGDVHEAFAVFQQAPEKNIVSWTSMITGCARNGHGEQALSFFVDMMKSLLQPDDFTFGAILHACSNLAVLGHGRMIHGCIIHYGFLSYVYVGNGLVNMYAKCGDLEGSIQAFRDILDKDLVSWNAMLFGFGLHGRAIEALRLYEDMVASRERPDKVTFIGLLMTCSHSGLIEKGRELFKSMESIYGLSYEADHVSCMVDMLGRGGYLTEANELFKEYSKMVNLQTSSCEALLGACAAYGNAGLGMNVGKDLMKMEPQKEVSYVLLSNLYCASGQWKEAEKVRKAMVEQGVKKMPGCSWIEVRNKVMSFVAGNHSHPYMEEIYLVFYRDLVSRFSFLVITKQVNLSSLFYFCILACLLVSSTYCSLSARFLSLGKFDINLLDWCGCEVEILGDWMEKSEWSRQDMNWGHVISLNQA</sequence>
<dbReference type="PANTHER" id="PTHR47926">
    <property type="entry name" value="PENTATRICOPEPTIDE REPEAT-CONTAINING PROTEIN"/>
    <property type="match status" value="1"/>
</dbReference>
<gene>
    <name evidence="3" type="ORF">HHK36_022877</name>
</gene>
<feature type="repeat" description="PPR" evidence="2">
    <location>
        <begin position="167"/>
        <end position="201"/>
    </location>
</feature>
<accession>A0A834YQC5</accession>
<dbReference type="InterPro" id="IPR002885">
    <property type="entry name" value="PPR_rpt"/>
</dbReference>
<feature type="repeat" description="PPR" evidence="2">
    <location>
        <begin position="35"/>
        <end position="69"/>
    </location>
</feature>
<protein>
    <submittedName>
        <fullName evidence="3">Uncharacterized protein</fullName>
    </submittedName>
</protein>
<reference evidence="3 4" key="1">
    <citation type="submission" date="2020-04" db="EMBL/GenBank/DDBJ databases">
        <title>Plant Genome Project.</title>
        <authorList>
            <person name="Zhang R.-G."/>
        </authorList>
    </citation>
    <scope>NUCLEOTIDE SEQUENCE [LARGE SCALE GENOMIC DNA]</scope>
    <source>
        <strain evidence="3">YNK0</strain>
        <tissue evidence="3">Leaf</tissue>
    </source>
</reference>
<dbReference type="InterPro" id="IPR046848">
    <property type="entry name" value="E_motif"/>
</dbReference>
<dbReference type="Pfam" id="PF01535">
    <property type="entry name" value="PPR"/>
    <property type="match status" value="6"/>
</dbReference>
<dbReference type="InterPro" id="IPR046960">
    <property type="entry name" value="PPR_At4g14850-like_plant"/>
</dbReference>
<dbReference type="FunFam" id="1.25.40.10:FF:000441">
    <property type="entry name" value="Pentatricopeptide repeat-containing protein mitochondrial"/>
    <property type="match status" value="1"/>
</dbReference>
<dbReference type="PROSITE" id="PS51375">
    <property type="entry name" value="PPR"/>
    <property type="match status" value="6"/>
</dbReference>
<dbReference type="NCBIfam" id="TIGR00756">
    <property type="entry name" value="PPR"/>
    <property type="match status" value="4"/>
</dbReference>
<proteinExistence type="predicted"/>
<dbReference type="Proteomes" id="UP000655225">
    <property type="component" value="Unassembled WGS sequence"/>
</dbReference>
<feature type="repeat" description="PPR" evidence="2">
    <location>
        <begin position="299"/>
        <end position="333"/>
    </location>
</feature>
<dbReference type="GO" id="GO:0003723">
    <property type="term" value="F:RNA binding"/>
    <property type="evidence" value="ECO:0007669"/>
    <property type="project" value="InterPro"/>
</dbReference>
<dbReference type="GO" id="GO:0009451">
    <property type="term" value="P:RNA modification"/>
    <property type="evidence" value="ECO:0007669"/>
    <property type="project" value="InterPro"/>
</dbReference>
<evidence type="ECO:0000313" key="3">
    <source>
        <dbReference type="EMBL" id="KAF8392532.1"/>
    </source>
</evidence>
<evidence type="ECO:0000256" key="1">
    <source>
        <dbReference type="ARBA" id="ARBA00022737"/>
    </source>
</evidence>
<keyword evidence="1" id="KW-0677">Repeat</keyword>
<dbReference type="OrthoDB" id="7457040at2759"/>